<reference evidence="1" key="1">
    <citation type="journal article" date="2014" name="Front. Microbiol.">
        <title>High frequency of phylogenetically diverse reductive dehalogenase-homologous genes in deep subseafloor sedimentary metagenomes.</title>
        <authorList>
            <person name="Kawai M."/>
            <person name="Futagami T."/>
            <person name="Toyoda A."/>
            <person name="Takaki Y."/>
            <person name="Nishi S."/>
            <person name="Hori S."/>
            <person name="Arai W."/>
            <person name="Tsubouchi T."/>
            <person name="Morono Y."/>
            <person name="Uchiyama I."/>
            <person name="Ito T."/>
            <person name="Fujiyama A."/>
            <person name="Inagaki F."/>
            <person name="Takami H."/>
        </authorList>
    </citation>
    <scope>NUCLEOTIDE SEQUENCE</scope>
    <source>
        <strain evidence="1">Expedition CK06-06</strain>
    </source>
</reference>
<comment type="caution">
    <text evidence="1">The sequence shown here is derived from an EMBL/GenBank/DDBJ whole genome shotgun (WGS) entry which is preliminary data.</text>
</comment>
<accession>X1DVF6</accession>
<dbReference type="EMBL" id="BARU01000791">
    <property type="protein sequence ID" value="GAH24966.1"/>
    <property type="molecule type" value="Genomic_DNA"/>
</dbReference>
<protein>
    <submittedName>
        <fullName evidence="1">Uncharacterized protein</fullName>
    </submittedName>
</protein>
<evidence type="ECO:0000313" key="1">
    <source>
        <dbReference type="EMBL" id="GAH24966.1"/>
    </source>
</evidence>
<sequence length="69" mass="7695">MGMSIPAVDKLSVYLENGGGVADWRARFKYSIYVLTIPDKLRWNIGLTPDEETVAEENNLRLKVKAGLA</sequence>
<gene>
    <name evidence="1" type="ORF">S03H2_02388</name>
</gene>
<dbReference type="AlphaFoldDB" id="X1DVF6"/>
<name>X1DVF6_9ZZZZ</name>
<organism evidence="1">
    <name type="scientific">marine sediment metagenome</name>
    <dbReference type="NCBI Taxonomy" id="412755"/>
    <lineage>
        <taxon>unclassified sequences</taxon>
        <taxon>metagenomes</taxon>
        <taxon>ecological metagenomes</taxon>
    </lineage>
</organism>
<proteinExistence type="predicted"/>